<dbReference type="Proteomes" id="UP000053766">
    <property type="component" value="Unassembled WGS sequence"/>
</dbReference>
<dbReference type="EMBL" id="KN716167">
    <property type="protein sequence ID" value="KJH52328.1"/>
    <property type="molecule type" value="Genomic_DNA"/>
</dbReference>
<feature type="region of interest" description="Disordered" evidence="1">
    <location>
        <begin position="110"/>
        <end position="133"/>
    </location>
</feature>
<evidence type="ECO:0000313" key="2">
    <source>
        <dbReference type="EMBL" id="KJH52328.1"/>
    </source>
</evidence>
<dbReference type="AlphaFoldDB" id="A0A0D8Y655"/>
<organism evidence="2 3">
    <name type="scientific">Dictyocaulus viviparus</name>
    <name type="common">Bovine lungworm</name>
    <dbReference type="NCBI Taxonomy" id="29172"/>
    <lineage>
        <taxon>Eukaryota</taxon>
        <taxon>Metazoa</taxon>
        <taxon>Ecdysozoa</taxon>
        <taxon>Nematoda</taxon>
        <taxon>Chromadorea</taxon>
        <taxon>Rhabditida</taxon>
        <taxon>Rhabditina</taxon>
        <taxon>Rhabditomorpha</taxon>
        <taxon>Strongyloidea</taxon>
        <taxon>Metastrongylidae</taxon>
        <taxon>Dictyocaulus</taxon>
    </lineage>
</organism>
<reference evidence="3" key="2">
    <citation type="journal article" date="2016" name="Sci. Rep.">
        <title>Dictyocaulus viviparus genome, variome and transcriptome elucidate lungworm biology and support future intervention.</title>
        <authorList>
            <person name="McNulty S.N."/>
            <person name="Strube C."/>
            <person name="Rosa B.A."/>
            <person name="Martin J.C."/>
            <person name="Tyagi R."/>
            <person name="Choi Y.J."/>
            <person name="Wang Q."/>
            <person name="Hallsworth Pepin K."/>
            <person name="Zhang X."/>
            <person name="Ozersky P."/>
            <person name="Wilson R.K."/>
            <person name="Sternberg P.W."/>
            <person name="Gasser R.B."/>
            <person name="Mitreva M."/>
        </authorList>
    </citation>
    <scope>NUCLEOTIDE SEQUENCE [LARGE SCALE GENOMIC DNA]</scope>
    <source>
        <strain evidence="3">HannoverDv2000</strain>
    </source>
</reference>
<accession>A0A0D8Y655</accession>
<dbReference type="STRING" id="29172.A0A0D8Y655"/>
<dbReference type="OrthoDB" id="1916590at2759"/>
<evidence type="ECO:0000256" key="1">
    <source>
        <dbReference type="SAM" id="MobiDB-lite"/>
    </source>
</evidence>
<sequence>MIDELRAKLQQANWARAGLGMPLLSELNSTAATYKLSHKDVPNTTHKSIQSVRSSTGNDVDMVHQPCHEPANRSHTATPEVALEIDSAAYSGTKQQVTFTSRKKYAGAPEFDMQPLLTKSNDGDVDSEHNKYKRRPAREWLRRIWK</sequence>
<keyword evidence="3" id="KW-1185">Reference proteome</keyword>
<proteinExistence type="predicted"/>
<protein>
    <submittedName>
        <fullName evidence="2">Uncharacterized protein</fullName>
    </submittedName>
</protein>
<feature type="compositionally biased region" description="Polar residues" evidence="1">
    <location>
        <begin position="42"/>
        <end position="58"/>
    </location>
</feature>
<evidence type="ECO:0000313" key="3">
    <source>
        <dbReference type="Proteomes" id="UP000053766"/>
    </source>
</evidence>
<feature type="region of interest" description="Disordered" evidence="1">
    <location>
        <begin position="42"/>
        <end position="78"/>
    </location>
</feature>
<name>A0A0D8Y655_DICVI</name>
<gene>
    <name evidence="2" type="ORF">DICVIV_01530</name>
</gene>
<reference evidence="2 3" key="1">
    <citation type="submission" date="2013-11" db="EMBL/GenBank/DDBJ databases">
        <title>Draft genome of the bovine lungworm Dictyocaulus viviparus.</title>
        <authorList>
            <person name="Mitreva M."/>
        </authorList>
    </citation>
    <scope>NUCLEOTIDE SEQUENCE [LARGE SCALE GENOMIC DNA]</scope>
    <source>
        <strain evidence="2 3">HannoverDv2000</strain>
    </source>
</reference>